<dbReference type="InterPro" id="IPR006195">
    <property type="entry name" value="aa-tRNA-synth_II"/>
</dbReference>
<keyword evidence="7 12" id="KW-0067">ATP-binding</keyword>
<dbReference type="GO" id="GO:0005524">
    <property type="term" value="F:ATP binding"/>
    <property type="evidence" value="ECO:0007669"/>
    <property type="project" value="UniProtKB-UniRule"/>
</dbReference>
<comment type="subcellular location">
    <subcellularLocation>
        <location evidence="1 12">Cytoplasm</location>
    </subcellularLocation>
</comment>
<sequence>MLSRQYLREHAEEVRTALDQRGMDDVDLDGILDIDEEWRSLKSKGDDLRHDRNQVSSKIGQLKAEGKDEEADEAIARSQELKTELQDVESRADELEAELQEALLELPNVPHEDVPVGDDEEDNVEDRRWGFDDLRDLPDEVTPHYELGEDLDIIDEQRAAKTTGSGFYFLKGEGAMLEHALIQFFLQVHREQGYVDLFPPIPVKSTSMVGTGQLPKFAEDAYRIGGGETDEYDDDDLWLCPTAEVPVTNMYADEILLKDDLPLKHQAYTPNFRREAGEHGTETRGIVRVHQFNKVELVNFVEPSESYDRLEALVEEAEEVLKRLGLPYRVLTLCTGDLTFASAKTYDIEVWAPGTESDDGPERGGRWLEVSSASNFEEFQARRAGLRYRPERHESAEYLHTLNASGTAVGRIMVALLEYYQNDDGTVTVPEALRPYMGGREVIEGHEPVGESAVGAGKKD</sequence>
<dbReference type="GO" id="GO:0016260">
    <property type="term" value="P:selenocysteine biosynthetic process"/>
    <property type="evidence" value="ECO:0007669"/>
    <property type="project" value="UniProtKB-UniRule"/>
</dbReference>
<evidence type="ECO:0000256" key="14">
    <source>
        <dbReference type="PIRSR" id="PIRSR001529-2"/>
    </source>
</evidence>
<feature type="binding site" evidence="13">
    <location>
        <position position="403"/>
    </location>
    <ligand>
        <name>L-serine</name>
        <dbReference type="ChEBI" id="CHEBI:33384"/>
    </ligand>
</feature>
<feature type="binding site" evidence="12">
    <location>
        <position position="405"/>
    </location>
    <ligand>
        <name>L-serine</name>
        <dbReference type="ChEBI" id="CHEBI:33384"/>
    </ligand>
</feature>
<dbReference type="GO" id="GO:0006434">
    <property type="term" value="P:seryl-tRNA aminoacylation"/>
    <property type="evidence" value="ECO:0007669"/>
    <property type="project" value="UniProtKB-UniRule"/>
</dbReference>
<organism evidence="17 18">
    <name type="scientific">Haloprofundus marisrubri</name>
    <dbReference type="NCBI Taxonomy" id="1514971"/>
    <lineage>
        <taxon>Archaea</taxon>
        <taxon>Methanobacteriati</taxon>
        <taxon>Methanobacteriota</taxon>
        <taxon>Stenosarchaea group</taxon>
        <taxon>Halobacteria</taxon>
        <taxon>Halobacteriales</taxon>
        <taxon>Haloferacaceae</taxon>
        <taxon>Haloprofundus</taxon>
    </lineage>
</organism>
<evidence type="ECO:0000256" key="10">
    <source>
        <dbReference type="ARBA" id="ARBA00047929"/>
    </source>
</evidence>
<dbReference type="PANTHER" id="PTHR43697:SF1">
    <property type="entry name" value="SERINE--TRNA LIGASE"/>
    <property type="match status" value="1"/>
</dbReference>
<feature type="binding site" evidence="12 14">
    <location>
        <begin position="273"/>
        <end position="275"/>
    </location>
    <ligand>
        <name>ATP</name>
        <dbReference type="ChEBI" id="CHEBI:30616"/>
    </ligand>
</feature>
<feature type="binding site" evidence="13">
    <location>
        <position position="242"/>
    </location>
    <ligand>
        <name>L-serine</name>
        <dbReference type="ChEBI" id="CHEBI:33384"/>
    </ligand>
</feature>
<dbReference type="PIRSF" id="PIRSF001529">
    <property type="entry name" value="Ser-tRNA-synth_IIa"/>
    <property type="match status" value="1"/>
</dbReference>
<dbReference type="InterPro" id="IPR045864">
    <property type="entry name" value="aa-tRNA-synth_II/BPL/LPL"/>
</dbReference>
<feature type="binding site" evidence="12">
    <location>
        <begin position="242"/>
        <end position="244"/>
    </location>
    <ligand>
        <name>L-serine</name>
        <dbReference type="ChEBI" id="CHEBI:33384"/>
    </ligand>
</feature>
<dbReference type="PRINTS" id="PR00981">
    <property type="entry name" value="TRNASYNTHSER"/>
</dbReference>
<dbReference type="Pfam" id="PF02403">
    <property type="entry name" value="Seryl_tRNA_N"/>
    <property type="match status" value="1"/>
</dbReference>
<accession>A0A0W1R6C3</accession>
<feature type="binding site" evidence="13">
    <location>
        <position position="273"/>
    </location>
    <ligand>
        <name>L-serine</name>
        <dbReference type="ChEBI" id="CHEBI:33384"/>
    </ligand>
</feature>
<evidence type="ECO:0000256" key="2">
    <source>
        <dbReference type="ARBA" id="ARBA00005045"/>
    </source>
</evidence>
<evidence type="ECO:0000256" key="8">
    <source>
        <dbReference type="ARBA" id="ARBA00022917"/>
    </source>
</evidence>
<keyword evidence="8 12" id="KW-0648">Protein biosynthesis</keyword>
<dbReference type="Gene3D" id="1.10.287.40">
    <property type="entry name" value="Serine-tRNA synthetase, tRNA binding domain"/>
    <property type="match status" value="1"/>
</dbReference>
<dbReference type="InterPro" id="IPR042103">
    <property type="entry name" value="SerRS_1_N_sf"/>
</dbReference>
<evidence type="ECO:0000256" key="5">
    <source>
        <dbReference type="ARBA" id="ARBA00022598"/>
    </source>
</evidence>
<comment type="similarity">
    <text evidence="3 12">Belongs to the class-II aminoacyl-tRNA synthetase family. Type-1 seryl-tRNA synthetase subfamily.</text>
</comment>
<feature type="binding site" evidence="14">
    <location>
        <begin position="289"/>
        <end position="292"/>
    </location>
    <ligand>
        <name>ATP</name>
        <dbReference type="ChEBI" id="CHEBI:30616"/>
    </ligand>
</feature>
<reference evidence="17 18" key="1">
    <citation type="submission" date="2015-12" db="EMBL/GenBank/DDBJ databases">
        <title>Haloprofundus marisrubri gen. nov., sp. nov., an extremely halophilic archaeon isolated from the Discovery deep brine-seawater interface in the Red Sea.</title>
        <authorList>
            <person name="Zhang G."/>
            <person name="Stingl U."/>
            <person name="Rashid M."/>
        </authorList>
    </citation>
    <scope>NUCLEOTIDE SEQUENCE [LARGE SCALE GENOMIC DNA]</scope>
    <source>
        <strain evidence="17 18">SB9</strain>
    </source>
</reference>
<evidence type="ECO:0000256" key="3">
    <source>
        <dbReference type="ARBA" id="ARBA00010728"/>
    </source>
</evidence>
<comment type="caution">
    <text evidence="17">The sequence shown here is derived from an EMBL/GenBank/DDBJ whole genome shotgun (WGS) entry which is preliminary data.</text>
</comment>
<keyword evidence="4 12" id="KW-0963">Cytoplasm</keyword>
<dbReference type="InterPro" id="IPR010978">
    <property type="entry name" value="tRNA-bd_arm"/>
</dbReference>
<dbReference type="PROSITE" id="PS50862">
    <property type="entry name" value="AA_TRNA_LIGASE_II"/>
    <property type="match status" value="1"/>
</dbReference>
<name>A0A0W1R6C3_9EURY</name>
<comment type="catalytic activity">
    <reaction evidence="11 12">
        <text>tRNA(Ser) + L-serine + ATP = L-seryl-tRNA(Ser) + AMP + diphosphate + H(+)</text>
        <dbReference type="Rhea" id="RHEA:12292"/>
        <dbReference type="Rhea" id="RHEA-COMP:9669"/>
        <dbReference type="Rhea" id="RHEA-COMP:9703"/>
        <dbReference type="ChEBI" id="CHEBI:15378"/>
        <dbReference type="ChEBI" id="CHEBI:30616"/>
        <dbReference type="ChEBI" id="CHEBI:33019"/>
        <dbReference type="ChEBI" id="CHEBI:33384"/>
        <dbReference type="ChEBI" id="CHEBI:78442"/>
        <dbReference type="ChEBI" id="CHEBI:78533"/>
        <dbReference type="ChEBI" id="CHEBI:456215"/>
        <dbReference type="EC" id="6.1.1.11"/>
    </reaction>
</comment>
<dbReference type="OrthoDB" id="35932at2157"/>
<evidence type="ECO:0000256" key="4">
    <source>
        <dbReference type="ARBA" id="ARBA00022490"/>
    </source>
</evidence>
<feature type="binding site" evidence="12 13">
    <location>
        <position position="296"/>
    </location>
    <ligand>
        <name>L-serine</name>
        <dbReference type="ChEBI" id="CHEBI:33384"/>
    </ligand>
</feature>
<keyword evidence="5 12" id="KW-0436">Ligase</keyword>
<gene>
    <name evidence="12" type="primary">serS</name>
    <name evidence="17" type="ORF">AUR64_13615</name>
</gene>
<comment type="pathway">
    <text evidence="2 12">Aminoacyl-tRNA biosynthesis; selenocysteinyl-tRNA(Sec) biosynthesis; L-seryl-tRNA(Sec) from L-serine and tRNA(Sec): step 1/1.</text>
</comment>
<dbReference type="SUPFAM" id="SSF46589">
    <property type="entry name" value="tRNA-binding arm"/>
    <property type="match status" value="1"/>
</dbReference>
<evidence type="ECO:0000313" key="17">
    <source>
        <dbReference type="EMBL" id="KTG08847.1"/>
    </source>
</evidence>
<feature type="compositionally biased region" description="Basic and acidic residues" evidence="15">
    <location>
        <begin position="44"/>
        <end position="53"/>
    </location>
</feature>
<feature type="domain" description="Aminoacyl-transfer RNA synthetases class-II family profile" evidence="16">
    <location>
        <begin position="139"/>
        <end position="430"/>
    </location>
</feature>
<evidence type="ECO:0000256" key="11">
    <source>
        <dbReference type="ARBA" id="ARBA00048823"/>
    </source>
</evidence>
<evidence type="ECO:0000256" key="13">
    <source>
        <dbReference type="PIRSR" id="PIRSR001529-1"/>
    </source>
</evidence>
<dbReference type="GO" id="GO:0005737">
    <property type="term" value="C:cytoplasm"/>
    <property type="evidence" value="ECO:0007669"/>
    <property type="project" value="UniProtKB-SubCell"/>
</dbReference>
<feature type="binding site" evidence="12">
    <location>
        <position position="289"/>
    </location>
    <ligand>
        <name>ATP</name>
        <dbReference type="ChEBI" id="CHEBI:30616"/>
    </ligand>
</feature>
<evidence type="ECO:0000313" key="18">
    <source>
        <dbReference type="Proteomes" id="UP000054387"/>
    </source>
</evidence>
<dbReference type="Pfam" id="PF00587">
    <property type="entry name" value="tRNA-synt_2b"/>
    <property type="match status" value="1"/>
</dbReference>
<dbReference type="HAMAP" id="MF_00176">
    <property type="entry name" value="Ser_tRNA_synth_type1"/>
    <property type="match status" value="1"/>
</dbReference>
<dbReference type="Proteomes" id="UP000054387">
    <property type="component" value="Unassembled WGS sequence"/>
</dbReference>
<dbReference type="NCBIfam" id="TIGR00414">
    <property type="entry name" value="serS"/>
    <property type="match status" value="1"/>
</dbReference>
<dbReference type="InterPro" id="IPR002314">
    <property type="entry name" value="aa-tRNA-synt_IIb"/>
</dbReference>
<dbReference type="GO" id="GO:0004828">
    <property type="term" value="F:serine-tRNA ligase activity"/>
    <property type="evidence" value="ECO:0007669"/>
    <property type="project" value="UniProtKB-UniRule"/>
</dbReference>
<evidence type="ECO:0000256" key="9">
    <source>
        <dbReference type="ARBA" id="ARBA00023146"/>
    </source>
</evidence>
<dbReference type="UniPathway" id="UPA00906">
    <property type="reaction ID" value="UER00895"/>
</dbReference>
<evidence type="ECO:0000256" key="1">
    <source>
        <dbReference type="ARBA" id="ARBA00004496"/>
    </source>
</evidence>
<dbReference type="AlphaFoldDB" id="A0A0W1R6C3"/>
<dbReference type="EC" id="6.1.1.11" evidence="12"/>
<dbReference type="SUPFAM" id="SSF55681">
    <property type="entry name" value="Class II aaRS and biotin synthetases"/>
    <property type="match status" value="1"/>
</dbReference>
<dbReference type="PANTHER" id="PTHR43697">
    <property type="entry name" value="SERYL-TRNA SYNTHETASE"/>
    <property type="match status" value="1"/>
</dbReference>
<dbReference type="InterPro" id="IPR033729">
    <property type="entry name" value="SerRS_core"/>
</dbReference>
<keyword evidence="9 12" id="KW-0030">Aminoacyl-tRNA synthetase</keyword>
<evidence type="ECO:0000256" key="6">
    <source>
        <dbReference type="ARBA" id="ARBA00022741"/>
    </source>
</evidence>
<protein>
    <recommendedName>
        <fullName evidence="12">Serine--tRNA ligase</fullName>
        <ecNumber evidence="12">6.1.1.11</ecNumber>
    </recommendedName>
    <alternativeName>
        <fullName evidence="12">Seryl-tRNA synthetase</fullName>
        <shortName evidence="12">SerRS</shortName>
    </alternativeName>
    <alternativeName>
        <fullName evidence="12">Seryl-tRNA(Ser/Sec) synthetase</fullName>
    </alternativeName>
</protein>
<proteinExistence type="inferred from homology"/>
<dbReference type="STRING" id="1514971.AUR64_13615"/>
<dbReference type="InterPro" id="IPR015866">
    <property type="entry name" value="Ser-tRNA-synth_1_N"/>
</dbReference>
<dbReference type="CDD" id="cd00770">
    <property type="entry name" value="SerRS_core"/>
    <property type="match status" value="1"/>
</dbReference>
<evidence type="ECO:0000256" key="15">
    <source>
        <dbReference type="SAM" id="MobiDB-lite"/>
    </source>
</evidence>
<evidence type="ECO:0000259" key="16">
    <source>
        <dbReference type="PROSITE" id="PS50862"/>
    </source>
</evidence>
<feature type="binding site" evidence="12 14">
    <location>
        <begin position="369"/>
        <end position="372"/>
    </location>
    <ligand>
        <name>ATP</name>
        <dbReference type="ChEBI" id="CHEBI:30616"/>
    </ligand>
</feature>
<evidence type="ECO:0000256" key="12">
    <source>
        <dbReference type="HAMAP-Rule" id="MF_00176"/>
    </source>
</evidence>
<dbReference type="InterPro" id="IPR002317">
    <property type="entry name" value="Ser-tRNA-ligase_type_1"/>
</dbReference>
<comment type="domain">
    <text evidence="12">Consists of two distinct domains, a catalytic core and a N-terminal extension that is involved in tRNA binding.</text>
</comment>
<comment type="function">
    <text evidence="12">Catalyzes the attachment of serine to tRNA(Ser). Is also able to aminoacylate tRNA(Sec) with serine, to form the misacylated tRNA L-seryl-tRNA(Sec), which will be further converted into selenocysteinyl-tRNA(Sec).</text>
</comment>
<evidence type="ECO:0000256" key="7">
    <source>
        <dbReference type="ARBA" id="ARBA00022840"/>
    </source>
</evidence>
<dbReference type="Gene3D" id="3.30.930.10">
    <property type="entry name" value="Bira Bifunctional Protein, Domain 2"/>
    <property type="match status" value="1"/>
</dbReference>
<dbReference type="EMBL" id="LOPU01000029">
    <property type="protein sequence ID" value="KTG08847.1"/>
    <property type="molecule type" value="Genomic_DNA"/>
</dbReference>
<keyword evidence="18" id="KW-1185">Reference proteome</keyword>
<comment type="subunit">
    <text evidence="12">Homodimer. The tRNA molecule binds across the dimer.</text>
</comment>
<keyword evidence="6 12" id="KW-0547">Nucleotide-binding</keyword>
<feature type="region of interest" description="Disordered" evidence="15">
    <location>
        <begin position="44"/>
        <end position="71"/>
    </location>
</feature>
<comment type="catalytic activity">
    <reaction evidence="10 12">
        <text>tRNA(Sec) + L-serine + ATP = L-seryl-tRNA(Sec) + AMP + diphosphate + H(+)</text>
        <dbReference type="Rhea" id="RHEA:42580"/>
        <dbReference type="Rhea" id="RHEA-COMP:9742"/>
        <dbReference type="Rhea" id="RHEA-COMP:10128"/>
        <dbReference type="ChEBI" id="CHEBI:15378"/>
        <dbReference type="ChEBI" id="CHEBI:30616"/>
        <dbReference type="ChEBI" id="CHEBI:33019"/>
        <dbReference type="ChEBI" id="CHEBI:33384"/>
        <dbReference type="ChEBI" id="CHEBI:78442"/>
        <dbReference type="ChEBI" id="CHEBI:78533"/>
        <dbReference type="ChEBI" id="CHEBI:456215"/>
        <dbReference type="EC" id="6.1.1.11"/>
    </reaction>
</comment>
<dbReference type="RefSeq" id="WP_058582000.1">
    <property type="nucleotide sequence ID" value="NZ_LOPU01000029.1"/>
</dbReference>